<gene>
    <name evidence="1" type="ORF">O181_003655</name>
</gene>
<reference evidence="1" key="1">
    <citation type="submission" date="2021-03" db="EMBL/GenBank/DDBJ databases">
        <title>Draft genome sequence of rust myrtle Austropuccinia psidii MF-1, a brazilian biotype.</title>
        <authorList>
            <person name="Quecine M.C."/>
            <person name="Pachon D.M.R."/>
            <person name="Bonatelli M.L."/>
            <person name="Correr F.H."/>
            <person name="Franceschini L.M."/>
            <person name="Leite T.F."/>
            <person name="Margarido G.R.A."/>
            <person name="Almeida C.A."/>
            <person name="Ferrarezi J.A."/>
            <person name="Labate C.A."/>
        </authorList>
    </citation>
    <scope>NUCLEOTIDE SEQUENCE</scope>
    <source>
        <strain evidence="1">MF-1</strain>
    </source>
</reference>
<dbReference type="OrthoDB" id="5592268at2759"/>
<evidence type="ECO:0000313" key="2">
    <source>
        <dbReference type="Proteomes" id="UP000765509"/>
    </source>
</evidence>
<proteinExistence type="predicted"/>
<dbReference type="Proteomes" id="UP000765509">
    <property type="component" value="Unassembled WGS sequence"/>
</dbReference>
<comment type="caution">
    <text evidence="1">The sequence shown here is derived from an EMBL/GenBank/DDBJ whole genome shotgun (WGS) entry which is preliminary data.</text>
</comment>
<accession>A0A9Q3BEU7</accession>
<dbReference type="AlphaFoldDB" id="A0A9Q3BEU7"/>
<protein>
    <submittedName>
        <fullName evidence="1">Uncharacterized protein</fullName>
    </submittedName>
</protein>
<evidence type="ECO:0000313" key="1">
    <source>
        <dbReference type="EMBL" id="MBW0463940.1"/>
    </source>
</evidence>
<name>A0A9Q3BEU7_9BASI</name>
<sequence length="111" mass="12818">MLEKGCNPKLPVATLEKYLADINPTASRFILLIYKVSNHTNKSITDAFEYAKQKWYKSHKILQFQVGDLILVLTLNFNNIKGQRKLKDSLSGLFIIEYLDEKNWLQVELSG</sequence>
<organism evidence="1 2">
    <name type="scientific">Austropuccinia psidii MF-1</name>
    <dbReference type="NCBI Taxonomy" id="1389203"/>
    <lineage>
        <taxon>Eukaryota</taxon>
        <taxon>Fungi</taxon>
        <taxon>Dikarya</taxon>
        <taxon>Basidiomycota</taxon>
        <taxon>Pucciniomycotina</taxon>
        <taxon>Pucciniomycetes</taxon>
        <taxon>Pucciniales</taxon>
        <taxon>Sphaerophragmiaceae</taxon>
        <taxon>Austropuccinia</taxon>
    </lineage>
</organism>
<keyword evidence="2" id="KW-1185">Reference proteome</keyword>
<dbReference type="EMBL" id="AVOT02000663">
    <property type="protein sequence ID" value="MBW0463940.1"/>
    <property type="molecule type" value="Genomic_DNA"/>
</dbReference>